<dbReference type="Pfam" id="PF02374">
    <property type="entry name" value="ArsA_ATPase"/>
    <property type="match status" value="1"/>
</dbReference>
<comment type="similarity">
    <text evidence="1">Belongs to the arsA ATPase family.</text>
</comment>
<evidence type="ECO:0000313" key="11">
    <source>
        <dbReference type="EMBL" id="EPR10009.1"/>
    </source>
</evidence>
<dbReference type="Proteomes" id="UP000016860">
    <property type="component" value="Unassembled WGS sequence"/>
</dbReference>
<dbReference type="InterPro" id="IPR008978">
    <property type="entry name" value="HSP20-like_chaperone"/>
</dbReference>
<dbReference type="GO" id="GO:0005524">
    <property type="term" value="F:ATP binding"/>
    <property type="evidence" value="ECO:0007669"/>
    <property type="project" value="UniProtKB-KW"/>
</dbReference>
<dbReference type="RefSeq" id="WP_020816462.1">
    <property type="nucleotide sequence ID" value="NZ_ATAY01000076.1"/>
</dbReference>
<feature type="domain" description="ArsA/GET3 Anion-transporting ATPase-like" evidence="9">
    <location>
        <begin position="3"/>
        <end position="301"/>
    </location>
</feature>
<keyword evidence="2" id="KW-0547">Nucleotide-binding</keyword>
<organism evidence="11 12">
    <name type="scientific">Ruminiclostridium papyrosolvens C7</name>
    <dbReference type="NCBI Taxonomy" id="1330534"/>
    <lineage>
        <taxon>Bacteria</taxon>
        <taxon>Bacillati</taxon>
        <taxon>Bacillota</taxon>
        <taxon>Clostridia</taxon>
        <taxon>Eubacteriales</taxon>
        <taxon>Oscillospiraceae</taxon>
        <taxon>Ruminiclostridium</taxon>
    </lineage>
</organism>
<protein>
    <recommendedName>
        <fullName evidence="8">arsenite-transporting ATPase</fullName>
        <ecNumber evidence="8">7.3.2.7</ecNumber>
    </recommendedName>
</protein>
<keyword evidence="5" id="KW-1278">Translocase</keyword>
<evidence type="ECO:0000256" key="4">
    <source>
        <dbReference type="ARBA" id="ARBA00022849"/>
    </source>
</evidence>
<dbReference type="GO" id="GO:0016887">
    <property type="term" value="F:ATP hydrolysis activity"/>
    <property type="evidence" value="ECO:0007669"/>
    <property type="project" value="InterPro"/>
</dbReference>
<dbReference type="FunFam" id="3.40.50.300:FF:001801">
    <property type="entry name" value="Putative arsenical pump-driving ATPase"/>
    <property type="match status" value="1"/>
</dbReference>
<dbReference type="AlphaFoldDB" id="U4QYU6"/>
<feature type="domain" description="ArsA HSP20-like" evidence="10">
    <location>
        <begin position="326"/>
        <end position="387"/>
    </location>
</feature>
<dbReference type="OrthoDB" id="9780677at2"/>
<sequence length="391" mass="45146">MGRIIIFTGKGGVGKTSTAAAHAVKAARAGKKTLLVSTDMAHNLSDIFMTEVREEPIEIMENLDCLEIDSNYEMNRNYEHISAAFKNMMTFKSEKDTETFEDIVVFPGIEELFSLLRIKELYDSGSYDLIIVDCAPTGETLSLLKFPELFSWYMEKLFPIGKVAMKVLRPISKVAFKLDMPDSKAMNDIEKLYIKLGELQGLLKDRDVCSIRLVTIPEKMVVEETKRNYMYMNLYNFNVDGLYINRIIPDEIDNKFFDRWKLIQESYLNELKAAFYNIPTYEIKWYEVDINGIEGLERIVKDSLQDKNIFEVNKKAESETFEKTEKGYRLKVYVPFTSKQDFELLESGTDIIIKIGNFKRNIPIPNVMRKYSVVSAKFESEVLCIDFAGKE</sequence>
<dbReference type="Pfam" id="PF17886">
    <property type="entry name" value="ArsA_HSP20"/>
    <property type="match status" value="1"/>
</dbReference>
<evidence type="ECO:0000256" key="3">
    <source>
        <dbReference type="ARBA" id="ARBA00022840"/>
    </source>
</evidence>
<evidence type="ECO:0000256" key="8">
    <source>
        <dbReference type="ARBA" id="ARBA00066752"/>
    </source>
</evidence>
<dbReference type="EMBL" id="ATAY01000076">
    <property type="protein sequence ID" value="EPR10009.1"/>
    <property type="molecule type" value="Genomic_DNA"/>
</dbReference>
<dbReference type="PATRIC" id="fig|1330534.3.peg.2998"/>
<name>U4QYU6_9FIRM</name>
<dbReference type="PANTHER" id="PTHR10803:SF3">
    <property type="entry name" value="ATPASE GET3"/>
    <property type="match status" value="1"/>
</dbReference>
<dbReference type="Gene3D" id="3.40.50.300">
    <property type="entry name" value="P-loop containing nucleotide triphosphate hydrolases"/>
    <property type="match status" value="1"/>
</dbReference>
<dbReference type="GO" id="GO:0015446">
    <property type="term" value="F:ATPase-coupled arsenite transmembrane transporter activity"/>
    <property type="evidence" value="ECO:0007669"/>
    <property type="project" value="UniProtKB-EC"/>
</dbReference>
<reference evidence="11 12" key="1">
    <citation type="journal article" date="2013" name="Genome Announc.">
        <title>Draft Genome Sequence of the Cellulolytic Bacterium Clostridium papyrosolvens C7 (ATCC 700395).</title>
        <authorList>
            <person name="Zepeda V."/>
            <person name="Dassa B."/>
            <person name="Borovok I."/>
            <person name="Lamed R."/>
            <person name="Bayer E.A."/>
            <person name="Cate J.H."/>
        </authorList>
    </citation>
    <scope>NUCLEOTIDE SEQUENCE [LARGE SCALE GENOMIC DNA]</scope>
    <source>
        <strain evidence="11 12">C7</strain>
    </source>
</reference>
<dbReference type="NCBIfam" id="TIGR00345">
    <property type="entry name" value="GET3_arsA_TRC40"/>
    <property type="match status" value="1"/>
</dbReference>
<dbReference type="STRING" id="1330534.L323_15130"/>
<comment type="caution">
    <text evidence="11">The sequence shown here is derived from an EMBL/GenBank/DDBJ whole genome shotgun (WGS) entry which is preliminary data.</text>
</comment>
<evidence type="ECO:0000256" key="2">
    <source>
        <dbReference type="ARBA" id="ARBA00022741"/>
    </source>
</evidence>
<dbReference type="InterPro" id="IPR027417">
    <property type="entry name" value="P-loop_NTPase"/>
</dbReference>
<dbReference type="CDD" id="cd02035">
    <property type="entry name" value="ArsA"/>
    <property type="match status" value="1"/>
</dbReference>
<dbReference type="PANTHER" id="PTHR10803">
    <property type="entry name" value="ARSENICAL PUMP-DRIVING ATPASE ARSENITE-TRANSLOCATING ATPASE"/>
    <property type="match status" value="1"/>
</dbReference>
<evidence type="ECO:0000313" key="12">
    <source>
        <dbReference type="Proteomes" id="UP000016860"/>
    </source>
</evidence>
<dbReference type="InterPro" id="IPR016300">
    <property type="entry name" value="ATPase_ArsA/GET3"/>
</dbReference>
<comment type="function">
    <text evidence="7">Anion-transporting ATPase. Catalyzes the extrusion of arsenite.</text>
</comment>
<dbReference type="EC" id="7.3.2.7" evidence="8"/>
<keyword evidence="4" id="KW-0059">Arsenical resistance</keyword>
<proteinExistence type="inferred from homology"/>
<dbReference type="InterPro" id="IPR025723">
    <property type="entry name" value="ArsA/GET3_ATPase-like"/>
</dbReference>
<evidence type="ECO:0000256" key="7">
    <source>
        <dbReference type="ARBA" id="ARBA00059736"/>
    </source>
</evidence>
<evidence type="ECO:0000256" key="6">
    <source>
        <dbReference type="ARBA" id="ARBA00052296"/>
    </source>
</evidence>
<dbReference type="InterPro" id="IPR040612">
    <property type="entry name" value="ArsA_HSP20-like"/>
</dbReference>
<evidence type="ECO:0000259" key="10">
    <source>
        <dbReference type="Pfam" id="PF17886"/>
    </source>
</evidence>
<dbReference type="SUPFAM" id="SSF52540">
    <property type="entry name" value="P-loop containing nucleoside triphosphate hydrolases"/>
    <property type="match status" value="1"/>
</dbReference>
<evidence type="ECO:0000256" key="5">
    <source>
        <dbReference type="ARBA" id="ARBA00022967"/>
    </source>
</evidence>
<dbReference type="Gene3D" id="2.60.40.790">
    <property type="match status" value="1"/>
</dbReference>
<gene>
    <name evidence="11" type="ORF">L323_15130</name>
</gene>
<evidence type="ECO:0000256" key="1">
    <source>
        <dbReference type="ARBA" id="ARBA00011040"/>
    </source>
</evidence>
<keyword evidence="3" id="KW-0067">ATP-binding</keyword>
<comment type="catalytic activity">
    <reaction evidence="6">
        <text>arsenite(in) + ATP + H2O = arsenite(out) + ADP + phosphate + H(+)</text>
        <dbReference type="Rhea" id="RHEA:11348"/>
        <dbReference type="ChEBI" id="CHEBI:15377"/>
        <dbReference type="ChEBI" id="CHEBI:15378"/>
        <dbReference type="ChEBI" id="CHEBI:29242"/>
        <dbReference type="ChEBI" id="CHEBI:30616"/>
        <dbReference type="ChEBI" id="CHEBI:43474"/>
        <dbReference type="ChEBI" id="CHEBI:456216"/>
        <dbReference type="EC" id="7.3.2.7"/>
    </reaction>
</comment>
<accession>U4QYU6</accession>
<evidence type="ECO:0000259" key="9">
    <source>
        <dbReference type="Pfam" id="PF02374"/>
    </source>
</evidence>